<reference evidence="1" key="1">
    <citation type="journal article" date="2024" name="J. Gen. Virol.">
        <title>Novel phages of Pseudomonas syringae unveil numerous potential auxiliary metabolic genes.</title>
        <authorList>
            <person name="Feltin C."/>
            <person name="Garneau J.R."/>
            <person name="Morris C.E."/>
            <person name="Berard A."/>
            <person name="Torres-Barcelo C."/>
        </authorList>
    </citation>
    <scope>NUCLEOTIDE SEQUENCE</scope>
</reference>
<gene>
    <name evidence="1" type="ORF">Touem01_00063</name>
</gene>
<name>A0AAU6W1U6_9VIRU</name>
<protein>
    <submittedName>
        <fullName evidence="1">Uncharacterized protein</fullName>
    </submittedName>
</protein>
<organism evidence="1">
    <name type="scientific">Pseudomonas phage Touem01</name>
    <dbReference type="NCBI Taxonomy" id="3138548"/>
    <lineage>
        <taxon>Viruses</taxon>
    </lineage>
</organism>
<proteinExistence type="predicted"/>
<accession>A0AAU6W1U6</accession>
<sequence length="274" mass="30420">MISFIRPIAIGNALQVVIEPPKGAKYWRVLRKGSDSFSGVDDEFALNVFEGENRSFVDTESLTNEVMAFYKPYYRVGDAWIEGASNYGTPAAIYVDHSTDVPSFLRDRIEAGMLVEVQRGSFVTDLGYIQVFTAPPSLEQNIQLPVITVQLDHESPGERAIGEDIYGDEFDDDGWEDSEGWLAAVNVSIVCWSLNSDERVEMRRALRRVLVANLGVLDSKGIQQVSFNLTDIDAVSGEFNAPMYQVMCNFSCVAPVRVSGRVGVIEDVDVTVRD</sequence>
<evidence type="ECO:0000313" key="1">
    <source>
        <dbReference type="EMBL" id="XAI70592.1"/>
    </source>
</evidence>
<dbReference type="EMBL" id="PP179325">
    <property type="protein sequence ID" value="XAI70592.1"/>
    <property type="molecule type" value="Genomic_DNA"/>
</dbReference>